<organism evidence="9 10">
    <name type="scientific">Luteibacter rhizovicinus</name>
    <dbReference type="NCBI Taxonomy" id="242606"/>
    <lineage>
        <taxon>Bacteria</taxon>
        <taxon>Pseudomonadati</taxon>
        <taxon>Pseudomonadota</taxon>
        <taxon>Gammaproteobacteria</taxon>
        <taxon>Lysobacterales</taxon>
        <taxon>Rhodanobacteraceae</taxon>
        <taxon>Luteibacter</taxon>
    </lineage>
</organism>
<comment type="catalytic activity">
    <reaction evidence="1 7">
        <text>an S-(2-hydroxyacyl)glutathione + H2O = a 2-hydroxy carboxylate + glutathione + H(+)</text>
        <dbReference type="Rhea" id="RHEA:21864"/>
        <dbReference type="ChEBI" id="CHEBI:15377"/>
        <dbReference type="ChEBI" id="CHEBI:15378"/>
        <dbReference type="ChEBI" id="CHEBI:57925"/>
        <dbReference type="ChEBI" id="CHEBI:58896"/>
        <dbReference type="ChEBI" id="CHEBI:71261"/>
        <dbReference type="EC" id="3.1.2.6"/>
    </reaction>
</comment>
<comment type="function">
    <text evidence="7">Thiolesterase that catalyzes the hydrolysis of S-D-lactoyl-glutathione to form glutathione and D-lactic acid.</text>
</comment>
<dbReference type="InterPro" id="IPR036866">
    <property type="entry name" value="RibonucZ/Hydroxyglut_hydro"/>
</dbReference>
<dbReference type="CDD" id="cd07723">
    <property type="entry name" value="hydroxyacylglutathione_hydrolase_MBL-fold"/>
    <property type="match status" value="1"/>
</dbReference>
<feature type="binding site" evidence="7">
    <location>
        <position position="57"/>
    </location>
    <ligand>
        <name>Zn(2+)</name>
        <dbReference type="ChEBI" id="CHEBI:29105"/>
        <label>2</label>
    </ligand>
</feature>
<dbReference type="Pfam" id="PF00753">
    <property type="entry name" value="Lactamase_B"/>
    <property type="match status" value="1"/>
</dbReference>
<feature type="domain" description="Metallo-beta-lactamase" evidence="8">
    <location>
        <begin position="11"/>
        <end position="166"/>
    </location>
</feature>
<dbReference type="InterPro" id="IPR050110">
    <property type="entry name" value="Glyoxalase_II_hydrolase"/>
</dbReference>
<dbReference type="Gene3D" id="3.60.15.10">
    <property type="entry name" value="Ribonuclease Z/Hydroxyacylglutathione hydrolase-like"/>
    <property type="match status" value="1"/>
</dbReference>
<dbReference type="RefSeq" id="WP_132141436.1">
    <property type="nucleotide sequence ID" value="NZ_SMCS01000001.1"/>
</dbReference>
<protein>
    <recommendedName>
        <fullName evidence="7">Hydroxyacylglutathione hydrolase</fullName>
        <ecNumber evidence="7">3.1.2.6</ecNumber>
    </recommendedName>
    <alternativeName>
        <fullName evidence="7">Glyoxalase II</fullName>
        <shortName evidence="7">Glx II</shortName>
    </alternativeName>
</protein>
<dbReference type="NCBIfam" id="TIGR03413">
    <property type="entry name" value="GSH_gloB"/>
    <property type="match status" value="1"/>
</dbReference>
<feature type="binding site" evidence="7">
    <location>
        <position position="128"/>
    </location>
    <ligand>
        <name>Zn(2+)</name>
        <dbReference type="ChEBI" id="CHEBI:29105"/>
        <label>1</label>
    </ligand>
</feature>
<evidence type="ECO:0000259" key="8">
    <source>
        <dbReference type="SMART" id="SM00849"/>
    </source>
</evidence>
<evidence type="ECO:0000256" key="2">
    <source>
        <dbReference type="ARBA" id="ARBA00004963"/>
    </source>
</evidence>
<keyword evidence="4 7" id="KW-0479">Metal-binding</keyword>
<dbReference type="PANTHER" id="PTHR43705:SF1">
    <property type="entry name" value="HYDROXYACYLGLUTATHIONE HYDROLASE GLOB"/>
    <property type="match status" value="1"/>
</dbReference>
<keyword evidence="10" id="KW-1185">Reference proteome</keyword>
<dbReference type="EC" id="3.1.2.6" evidence="7"/>
<dbReference type="InterPro" id="IPR017782">
    <property type="entry name" value="Hydroxyacylglutathione_Hdrlase"/>
</dbReference>
<dbReference type="Proteomes" id="UP000295645">
    <property type="component" value="Unassembled WGS sequence"/>
</dbReference>
<dbReference type="InterPro" id="IPR001279">
    <property type="entry name" value="Metallo-B-lactamas"/>
</dbReference>
<comment type="similarity">
    <text evidence="3 7">Belongs to the metallo-beta-lactamase superfamily. Glyoxalase II family.</text>
</comment>
<dbReference type="GO" id="GO:0019243">
    <property type="term" value="P:methylglyoxal catabolic process to D-lactate via S-lactoyl-glutathione"/>
    <property type="evidence" value="ECO:0007669"/>
    <property type="project" value="UniProtKB-UniRule"/>
</dbReference>
<feature type="binding site" evidence="7">
    <location>
        <position position="55"/>
    </location>
    <ligand>
        <name>Zn(2+)</name>
        <dbReference type="ChEBI" id="CHEBI:29105"/>
        <label>1</label>
    </ligand>
</feature>
<name>A0A4R3YXT8_9GAMM</name>
<proteinExistence type="inferred from homology"/>
<evidence type="ECO:0000256" key="4">
    <source>
        <dbReference type="ARBA" id="ARBA00022723"/>
    </source>
</evidence>
<dbReference type="SMART" id="SM00849">
    <property type="entry name" value="Lactamase_B"/>
    <property type="match status" value="1"/>
</dbReference>
<dbReference type="EMBL" id="SMCS01000001">
    <property type="protein sequence ID" value="TCV97362.1"/>
    <property type="molecule type" value="Genomic_DNA"/>
</dbReference>
<keyword evidence="5 7" id="KW-0378">Hydrolase</keyword>
<feature type="binding site" evidence="7">
    <location>
        <position position="111"/>
    </location>
    <ligand>
        <name>Zn(2+)</name>
        <dbReference type="ChEBI" id="CHEBI:29105"/>
        <label>1</label>
    </ligand>
</feature>
<comment type="caution">
    <text evidence="9">The sequence shown here is derived from an EMBL/GenBank/DDBJ whole genome shotgun (WGS) entry which is preliminary data.</text>
</comment>
<dbReference type="PIRSF" id="PIRSF005457">
    <property type="entry name" value="Glx"/>
    <property type="match status" value="1"/>
</dbReference>
<feature type="binding site" evidence="7">
    <location>
        <position position="166"/>
    </location>
    <ligand>
        <name>Zn(2+)</name>
        <dbReference type="ChEBI" id="CHEBI:29105"/>
        <label>2</label>
    </ligand>
</feature>
<reference evidence="9 10" key="1">
    <citation type="submission" date="2019-03" db="EMBL/GenBank/DDBJ databases">
        <title>Above-ground endophytic microbial communities from plants in different locations in the United States.</title>
        <authorList>
            <person name="Frank C."/>
        </authorList>
    </citation>
    <scope>NUCLEOTIDE SEQUENCE [LARGE SCALE GENOMIC DNA]</scope>
    <source>
        <strain evidence="9 10">LP_13_YM</strain>
    </source>
</reference>
<evidence type="ECO:0000256" key="6">
    <source>
        <dbReference type="ARBA" id="ARBA00022833"/>
    </source>
</evidence>
<feature type="binding site" evidence="7">
    <location>
        <position position="58"/>
    </location>
    <ligand>
        <name>Zn(2+)</name>
        <dbReference type="ChEBI" id="CHEBI:29105"/>
        <label>2</label>
    </ligand>
</feature>
<gene>
    <name evidence="7" type="primary">gloB</name>
    <name evidence="9" type="ORF">EC912_101370</name>
</gene>
<comment type="pathway">
    <text evidence="2 7">Secondary metabolite metabolism; methylglyoxal degradation; (R)-lactate from methylglyoxal: step 2/2.</text>
</comment>
<dbReference type="OrthoDB" id="9802248at2"/>
<keyword evidence="6 7" id="KW-0862">Zinc</keyword>
<dbReference type="PANTHER" id="PTHR43705">
    <property type="entry name" value="HYDROXYACYLGLUTATHIONE HYDROLASE"/>
    <property type="match status" value="1"/>
</dbReference>
<evidence type="ECO:0000256" key="7">
    <source>
        <dbReference type="HAMAP-Rule" id="MF_01374"/>
    </source>
</evidence>
<comment type="subunit">
    <text evidence="7">Monomer.</text>
</comment>
<dbReference type="SUPFAM" id="SSF56281">
    <property type="entry name" value="Metallo-hydrolase/oxidoreductase"/>
    <property type="match status" value="1"/>
</dbReference>
<sequence length="254" mass="27473">MQLLPVPALADNYIWLAADDAGNALVVDPGESAPVEAALAERGWTLRHILLTHHHNDHIGGVFDLVREHDVDVFAPFDTRIPYASNRVEDGEEVVLSEPSARFRVIAVPGHTSSHIAYAGEGFLFCGDTLFSLGCGRLFEGTPEQMAHSLGLLSALPAETLVCCAHEYTAANARFALTVDPDNQALRRRSAEVDELRAKGRPSVPGTLASELAANPFLRVDSDALARWADAQGIAATRTDRFAALRAAKDHFRS</sequence>
<dbReference type="HAMAP" id="MF_01374">
    <property type="entry name" value="Glyoxalase_2"/>
    <property type="match status" value="1"/>
</dbReference>
<accession>A0A4R3YXT8</accession>
<dbReference type="UniPathway" id="UPA00619">
    <property type="reaction ID" value="UER00676"/>
</dbReference>
<evidence type="ECO:0000256" key="1">
    <source>
        <dbReference type="ARBA" id="ARBA00001623"/>
    </source>
</evidence>
<dbReference type="GO" id="GO:0046872">
    <property type="term" value="F:metal ion binding"/>
    <property type="evidence" value="ECO:0007669"/>
    <property type="project" value="UniProtKB-KW"/>
</dbReference>
<feature type="binding site" evidence="7">
    <location>
        <position position="128"/>
    </location>
    <ligand>
        <name>Zn(2+)</name>
        <dbReference type="ChEBI" id="CHEBI:29105"/>
        <label>2</label>
    </ligand>
</feature>
<evidence type="ECO:0000313" key="10">
    <source>
        <dbReference type="Proteomes" id="UP000295645"/>
    </source>
</evidence>
<comment type="cofactor">
    <cofactor evidence="7">
        <name>Zn(2+)</name>
        <dbReference type="ChEBI" id="CHEBI:29105"/>
    </cofactor>
    <text evidence="7">Binds 2 Zn(2+) ions per subunit.</text>
</comment>
<dbReference type="AlphaFoldDB" id="A0A4R3YXT8"/>
<dbReference type="Pfam" id="PF16123">
    <property type="entry name" value="HAGH_C"/>
    <property type="match status" value="1"/>
</dbReference>
<dbReference type="InterPro" id="IPR032282">
    <property type="entry name" value="HAGH_C"/>
</dbReference>
<evidence type="ECO:0000256" key="3">
    <source>
        <dbReference type="ARBA" id="ARBA00006759"/>
    </source>
</evidence>
<evidence type="ECO:0000313" key="9">
    <source>
        <dbReference type="EMBL" id="TCV97362.1"/>
    </source>
</evidence>
<feature type="binding site" evidence="7">
    <location>
        <position position="53"/>
    </location>
    <ligand>
        <name>Zn(2+)</name>
        <dbReference type="ChEBI" id="CHEBI:29105"/>
        <label>1</label>
    </ligand>
</feature>
<dbReference type="InterPro" id="IPR035680">
    <property type="entry name" value="Clx_II_MBL"/>
</dbReference>
<evidence type="ECO:0000256" key="5">
    <source>
        <dbReference type="ARBA" id="ARBA00022801"/>
    </source>
</evidence>
<dbReference type="GO" id="GO:0004416">
    <property type="term" value="F:hydroxyacylglutathione hydrolase activity"/>
    <property type="evidence" value="ECO:0007669"/>
    <property type="project" value="UniProtKB-UniRule"/>
</dbReference>